<feature type="compositionally biased region" description="Polar residues" evidence="1">
    <location>
        <begin position="1"/>
        <end position="19"/>
    </location>
</feature>
<keyword evidence="3" id="KW-1185">Reference proteome</keyword>
<dbReference type="RefSeq" id="WP_371150147.1">
    <property type="nucleotide sequence ID" value="NZ_JBFSOO010000003.1"/>
</dbReference>
<accession>A0ABV4JQG1</accession>
<feature type="region of interest" description="Disordered" evidence="1">
    <location>
        <begin position="1"/>
        <end position="21"/>
    </location>
</feature>
<evidence type="ECO:0000256" key="1">
    <source>
        <dbReference type="SAM" id="MobiDB-lite"/>
    </source>
</evidence>
<protein>
    <submittedName>
        <fullName evidence="2">Uncharacterized protein</fullName>
    </submittedName>
</protein>
<name>A0ABV4JQG1_9BACT</name>
<sequence>MHATHITTTGTKEPSNLPSFNKLRHNAPLSLEVAAIDGRPVIDTCDCCGHPICEGEAHTSNKHGVWCTRCMPRGC</sequence>
<dbReference type="Proteomes" id="UP001568358">
    <property type="component" value="Unassembled WGS sequence"/>
</dbReference>
<dbReference type="EMBL" id="JBFSOO010000003">
    <property type="protein sequence ID" value="MEZ6852980.1"/>
    <property type="molecule type" value="Genomic_DNA"/>
</dbReference>
<gene>
    <name evidence="2" type="ORF">AB2Z07_05430</name>
</gene>
<evidence type="ECO:0000313" key="2">
    <source>
        <dbReference type="EMBL" id="MEZ6852980.1"/>
    </source>
</evidence>
<organism evidence="2 3">
    <name type="scientific">Halodesulfovibrio aestuarii</name>
    <dbReference type="NCBI Taxonomy" id="126333"/>
    <lineage>
        <taxon>Bacteria</taxon>
        <taxon>Pseudomonadati</taxon>
        <taxon>Thermodesulfobacteriota</taxon>
        <taxon>Desulfovibrionia</taxon>
        <taxon>Desulfovibrionales</taxon>
        <taxon>Desulfovibrionaceae</taxon>
        <taxon>Halodesulfovibrio</taxon>
    </lineage>
</organism>
<evidence type="ECO:0000313" key="3">
    <source>
        <dbReference type="Proteomes" id="UP001568358"/>
    </source>
</evidence>
<reference evidence="2 3" key="1">
    <citation type="submission" date="2024-07" db="EMBL/GenBank/DDBJ databases">
        <title>Active virus-host system and metabolic interactions in a Lokiarchaeon culture.</title>
        <authorList>
            <person name="Ponce Toledo R.I."/>
            <person name="Rodrigues Oliveira T."/>
            <person name="Schleper C."/>
        </authorList>
    </citation>
    <scope>NUCLEOTIDE SEQUENCE [LARGE SCALE GENOMIC DNA]</scope>
    <source>
        <strain evidence="2 3">B35</strain>
    </source>
</reference>
<comment type="caution">
    <text evidence="2">The sequence shown here is derived from an EMBL/GenBank/DDBJ whole genome shotgun (WGS) entry which is preliminary data.</text>
</comment>
<proteinExistence type="predicted"/>